<keyword evidence="2" id="KW-1185">Reference proteome</keyword>
<reference evidence="1" key="1">
    <citation type="submission" date="2023-03" db="EMBL/GenBank/DDBJ databases">
        <title>Actinoallomurus iriomotensis NBRC 103684.</title>
        <authorList>
            <person name="Ichikawa N."/>
            <person name="Sato H."/>
            <person name="Tonouchi N."/>
        </authorList>
    </citation>
    <scope>NUCLEOTIDE SEQUENCE</scope>
    <source>
        <strain evidence="1">NBRC 103684</strain>
    </source>
</reference>
<organism evidence="1 2">
    <name type="scientific">Actinoallomurus iriomotensis</name>
    <dbReference type="NCBI Taxonomy" id="478107"/>
    <lineage>
        <taxon>Bacteria</taxon>
        <taxon>Bacillati</taxon>
        <taxon>Actinomycetota</taxon>
        <taxon>Actinomycetes</taxon>
        <taxon>Streptosporangiales</taxon>
        <taxon>Thermomonosporaceae</taxon>
        <taxon>Actinoallomurus</taxon>
    </lineage>
</organism>
<dbReference type="AlphaFoldDB" id="A0A9W6SE56"/>
<accession>A0A9W6SE56</accession>
<sequence length="482" mass="51188">MDLFSDALLDLARPHLGWAAEQLGAFHSVVPAGAVGYDADARTARVGDLELRADLLGTYAEDATFQWGWAKSGLAGMPAISGPLELRRIGERHGVPELTTEMVDLRGFPDSRLAARRLGLIAMALLGARGAIDFCHGGRSLTFLVTDDPALPASRPDPSTVGEALRTGAQLLPGTNAADVVNGYAAHHGLTVRNVPDGLELDLPGDHRVLARVDGERLGEVVVTGPDGPVAAAPLRPAPAADGAVATFFPPSLLAELAGGAAEGLDRGAVAFGDHLQDLGWPDRTPSSWETGVVHFGDLFSAEAYEIGVYRNDTRTWHWGDGDGVARLRSAAREHGADHLAADQVVLPDTGFESYIVVLLVRAAVQLGRARGLASVPTEDDGRRYFAVTDTRVPEPASSWPLICDVILSTADVLQQVTPHRDRYATMRAMVLGYFGAYGISPLYVGEPELLIGTRGLHEVRVEFSHDGTINRAYSGLQGTLG</sequence>
<dbReference type="Pfam" id="PF21813">
    <property type="entry name" value="DUF6882"/>
    <property type="match status" value="2"/>
</dbReference>
<gene>
    <name evidence="1" type="ORF">Airi02_098610</name>
</gene>
<dbReference type="EMBL" id="BSTK01000023">
    <property type="protein sequence ID" value="GLY91933.1"/>
    <property type="molecule type" value="Genomic_DNA"/>
</dbReference>
<evidence type="ECO:0000313" key="1">
    <source>
        <dbReference type="EMBL" id="GLY91933.1"/>
    </source>
</evidence>
<dbReference type="RefSeq" id="WP_285583854.1">
    <property type="nucleotide sequence ID" value="NZ_BSTK01000023.1"/>
</dbReference>
<protein>
    <submittedName>
        <fullName evidence="1">Uncharacterized protein</fullName>
    </submittedName>
</protein>
<evidence type="ECO:0000313" key="2">
    <source>
        <dbReference type="Proteomes" id="UP001165074"/>
    </source>
</evidence>
<proteinExistence type="predicted"/>
<dbReference type="Proteomes" id="UP001165074">
    <property type="component" value="Unassembled WGS sequence"/>
</dbReference>
<comment type="caution">
    <text evidence="1">The sequence shown here is derived from an EMBL/GenBank/DDBJ whole genome shotgun (WGS) entry which is preliminary data.</text>
</comment>
<name>A0A9W6SE56_9ACTN</name>
<dbReference type="InterPro" id="IPR049249">
    <property type="entry name" value="DUF6882"/>
</dbReference>